<proteinExistence type="predicted"/>
<reference evidence="1 2" key="1">
    <citation type="submission" date="2019-07" db="EMBL/GenBank/DDBJ databases">
        <title>Genomic Encyclopedia of Type Strains, Phase IV (KMG-IV): sequencing the most valuable type-strain genomes for metagenomic binning, comparative biology and taxonomic classification.</title>
        <authorList>
            <person name="Goeker M."/>
        </authorList>
    </citation>
    <scope>NUCLEOTIDE SEQUENCE [LARGE SCALE GENOMIC DNA]</scope>
    <source>
        <strain evidence="1 2">SS015</strain>
    </source>
</reference>
<accession>A0A5D3WGX8</accession>
<gene>
    <name evidence="1" type="ORF">EDC39_12024</name>
</gene>
<comment type="caution">
    <text evidence="1">The sequence shown here is derived from an EMBL/GenBank/DDBJ whole genome shotgun (WGS) entry which is preliminary data.</text>
</comment>
<organism evidence="1 2">
    <name type="scientific">Geothermobacter ehrlichii</name>
    <dbReference type="NCBI Taxonomy" id="213224"/>
    <lineage>
        <taxon>Bacteria</taxon>
        <taxon>Pseudomonadati</taxon>
        <taxon>Thermodesulfobacteriota</taxon>
        <taxon>Desulfuromonadia</taxon>
        <taxon>Desulfuromonadales</taxon>
        <taxon>Geothermobacteraceae</taxon>
        <taxon>Geothermobacter</taxon>
    </lineage>
</organism>
<keyword evidence="2" id="KW-1185">Reference proteome</keyword>
<name>A0A5D3WGX8_9BACT</name>
<dbReference type="EMBL" id="VNIB01000020">
    <property type="protein sequence ID" value="TYO95260.1"/>
    <property type="molecule type" value="Genomic_DNA"/>
</dbReference>
<evidence type="ECO:0000313" key="1">
    <source>
        <dbReference type="EMBL" id="TYO95260.1"/>
    </source>
</evidence>
<sequence length="103" mass="11248">MPDCFLHQFFNSIKISQIGCNRKRIISMSLDFISNAVAILLVAADNDNIGAGAGQTANYASSNPLGTACDKSNFPLEITRSFHCFLSQIAIRSRFAELAKNSF</sequence>
<dbReference type="Proteomes" id="UP000324159">
    <property type="component" value="Unassembled WGS sequence"/>
</dbReference>
<protein>
    <submittedName>
        <fullName evidence="1">Uncharacterized protein</fullName>
    </submittedName>
</protein>
<dbReference type="AlphaFoldDB" id="A0A5D3WGX8"/>
<evidence type="ECO:0000313" key="2">
    <source>
        <dbReference type="Proteomes" id="UP000324159"/>
    </source>
</evidence>